<reference evidence="2" key="2">
    <citation type="journal article" date="2023" name="Science">
        <title>Genomic signatures of disease resistance in endangered staghorn corals.</title>
        <authorList>
            <person name="Vollmer S.V."/>
            <person name="Selwyn J.D."/>
            <person name="Despard B.A."/>
            <person name="Roesel C.L."/>
        </authorList>
    </citation>
    <scope>NUCLEOTIDE SEQUENCE</scope>
    <source>
        <strain evidence="2">K2</strain>
    </source>
</reference>
<keyword evidence="1" id="KW-1133">Transmembrane helix</keyword>
<proteinExistence type="predicted"/>
<sequence>MNRFTTVSIMIVLVLLATYLKVGSGVYIRFGRSLKTRRTASSARKSEVYTKRETPNFANEWMAPARSIRTYRDDASYEPYDELDFSMEREK</sequence>
<dbReference type="Proteomes" id="UP001249851">
    <property type="component" value="Unassembled WGS sequence"/>
</dbReference>
<organism evidence="2 3">
    <name type="scientific">Acropora cervicornis</name>
    <name type="common">Staghorn coral</name>
    <dbReference type="NCBI Taxonomy" id="6130"/>
    <lineage>
        <taxon>Eukaryota</taxon>
        <taxon>Metazoa</taxon>
        <taxon>Cnidaria</taxon>
        <taxon>Anthozoa</taxon>
        <taxon>Hexacorallia</taxon>
        <taxon>Scleractinia</taxon>
        <taxon>Astrocoeniina</taxon>
        <taxon>Acroporidae</taxon>
        <taxon>Acropora</taxon>
    </lineage>
</organism>
<evidence type="ECO:0000313" key="3">
    <source>
        <dbReference type="Proteomes" id="UP001249851"/>
    </source>
</evidence>
<keyword evidence="3" id="KW-1185">Reference proteome</keyword>
<dbReference type="AlphaFoldDB" id="A0AAD9V789"/>
<name>A0AAD9V789_ACRCE</name>
<dbReference type="EMBL" id="JARQWQ010000024">
    <property type="protein sequence ID" value="KAK2563883.1"/>
    <property type="molecule type" value="Genomic_DNA"/>
</dbReference>
<gene>
    <name evidence="2" type="ORF">P5673_012891</name>
</gene>
<reference evidence="2" key="1">
    <citation type="journal article" date="2023" name="G3 (Bethesda)">
        <title>Whole genome assembly and annotation of the endangered Caribbean coral Acropora cervicornis.</title>
        <authorList>
            <person name="Selwyn J.D."/>
            <person name="Vollmer S.V."/>
        </authorList>
    </citation>
    <scope>NUCLEOTIDE SEQUENCE</scope>
    <source>
        <strain evidence="2">K2</strain>
    </source>
</reference>
<protein>
    <submittedName>
        <fullName evidence="2">Uncharacterized protein</fullName>
    </submittedName>
</protein>
<feature type="transmembrane region" description="Helical" evidence="1">
    <location>
        <begin position="6"/>
        <end position="28"/>
    </location>
</feature>
<accession>A0AAD9V789</accession>
<evidence type="ECO:0000313" key="2">
    <source>
        <dbReference type="EMBL" id="KAK2563883.1"/>
    </source>
</evidence>
<keyword evidence="1" id="KW-0472">Membrane</keyword>
<evidence type="ECO:0000256" key="1">
    <source>
        <dbReference type="SAM" id="Phobius"/>
    </source>
</evidence>
<keyword evidence="1" id="KW-0812">Transmembrane</keyword>
<comment type="caution">
    <text evidence="2">The sequence shown here is derived from an EMBL/GenBank/DDBJ whole genome shotgun (WGS) entry which is preliminary data.</text>
</comment>